<name>A0ABZ1KHI2_STRAH</name>
<feature type="chain" id="PRO_5045348729" evidence="1">
    <location>
        <begin position="31"/>
        <end position="109"/>
    </location>
</feature>
<keyword evidence="1" id="KW-0732">Signal</keyword>
<sequence length="109" mass="10915">MSSVARVTRLGVAVGAAAVLVAASATGAQAATGQILYFNSAGDFAITNPPDGVCLTLQGPAQLVSNKTNKTNKTVEVFFTAVCTSRVAVLAPGRAVSGQGGPRSVRVIP</sequence>
<evidence type="ECO:0000256" key="1">
    <source>
        <dbReference type="SAM" id="SignalP"/>
    </source>
</evidence>
<dbReference type="RefSeq" id="WP_405446081.1">
    <property type="nucleotide sequence ID" value="NZ_CP108164.1"/>
</dbReference>
<protein>
    <submittedName>
        <fullName evidence="2">Uncharacterized protein</fullName>
    </submittedName>
</protein>
<keyword evidence="3" id="KW-1185">Reference proteome</keyword>
<evidence type="ECO:0000313" key="3">
    <source>
        <dbReference type="Proteomes" id="UP001622557"/>
    </source>
</evidence>
<feature type="signal peptide" evidence="1">
    <location>
        <begin position="1"/>
        <end position="30"/>
    </location>
</feature>
<dbReference type="EMBL" id="CP108164">
    <property type="protein sequence ID" value="WTQ80089.1"/>
    <property type="molecule type" value="Genomic_DNA"/>
</dbReference>
<evidence type="ECO:0000313" key="2">
    <source>
        <dbReference type="EMBL" id="WTQ80089.1"/>
    </source>
</evidence>
<reference evidence="2 3" key="1">
    <citation type="submission" date="2022-10" db="EMBL/GenBank/DDBJ databases">
        <title>The complete genomes of actinobacterial strains from the NBC collection.</title>
        <authorList>
            <person name="Joergensen T.S."/>
            <person name="Alvarez Arevalo M."/>
            <person name="Sterndorff E.B."/>
            <person name="Faurdal D."/>
            <person name="Vuksanovic O."/>
            <person name="Mourched A.-S."/>
            <person name="Charusanti P."/>
            <person name="Shaw S."/>
            <person name="Blin K."/>
            <person name="Weber T."/>
        </authorList>
    </citation>
    <scope>NUCLEOTIDE SEQUENCE [LARGE SCALE GENOMIC DNA]</scope>
    <source>
        <strain evidence="2 3">NBC_00156</strain>
    </source>
</reference>
<organism evidence="2 3">
    <name type="scientific">Streptomyces achromogenes</name>
    <dbReference type="NCBI Taxonomy" id="67255"/>
    <lineage>
        <taxon>Bacteria</taxon>
        <taxon>Bacillati</taxon>
        <taxon>Actinomycetota</taxon>
        <taxon>Actinomycetes</taxon>
        <taxon>Kitasatosporales</taxon>
        <taxon>Streptomycetaceae</taxon>
        <taxon>Streptomyces</taxon>
    </lineage>
</organism>
<proteinExistence type="predicted"/>
<gene>
    <name evidence="2" type="ORF">OG350_07080</name>
</gene>
<dbReference type="GeneID" id="97280174"/>
<dbReference type="Proteomes" id="UP001622557">
    <property type="component" value="Chromosome"/>
</dbReference>
<accession>A0ABZ1KHI2</accession>